<keyword evidence="3" id="KW-1185">Reference proteome</keyword>
<evidence type="ECO:0000256" key="1">
    <source>
        <dbReference type="SAM" id="MobiDB-lite"/>
    </source>
</evidence>
<dbReference type="RefSeq" id="WP_278245444.1">
    <property type="nucleotide sequence ID" value="NZ_JPNB01000001.1"/>
</dbReference>
<name>A0A4R1QXC2_9FIRM</name>
<accession>A0A4R1QXC2</accession>
<dbReference type="Proteomes" id="UP000295718">
    <property type="component" value="Unassembled WGS sequence"/>
</dbReference>
<feature type="region of interest" description="Disordered" evidence="1">
    <location>
        <begin position="21"/>
        <end position="44"/>
    </location>
</feature>
<dbReference type="EMBL" id="SLUO01000012">
    <property type="protein sequence ID" value="TCL56244.1"/>
    <property type="molecule type" value="Genomic_DNA"/>
</dbReference>
<dbReference type="AlphaFoldDB" id="A0A4R1QXC2"/>
<evidence type="ECO:0000313" key="2">
    <source>
        <dbReference type="EMBL" id="TCL56244.1"/>
    </source>
</evidence>
<gene>
    <name evidence="2" type="ORF">EDD76_11271</name>
</gene>
<comment type="caution">
    <text evidence="2">The sequence shown here is derived from an EMBL/GenBank/DDBJ whole genome shotgun (WGS) entry which is preliminary data.</text>
</comment>
<reference evidence="2 3" key="1">
    <citation type="submission" date="2019-03" db="EMBL/GenBank/DDBJ databases">
        <title>Genomic Encyclopedia of Type Strains, Phase IV (KMG-IV): sequencing the most valuable type-strain genomes for metagenomic binning, comparative biology and taxonomic classification.</title>
        <authorList>
            <person name="Goeker M."/>
        </authorList>
    </citation>
    <scope>NUCLEOTIDE SEQUENCE [LARGE SCALE GENOMIC DNA]</scope>
    <source>
        <strain evidence="2 3">DSM 100556</strain>
    </source>
</reference>
<feature type="compositionally biased region" description="Basic residues" evidence="1">
    <location>
        <begin position="35"/>
        <end position="44"/>
    </location>
</feature>
<proteinExistence type="predicted"/>
<organism evidence="2 3">
    <name type="scientific">Kineothrix alysoides</name>
    <dbReference type="NCBI Taxonomy" id="1469948"/>
    <lineage>
        <taxon>Bacteria</taxon>
        <taxon>Bacillati</taxon>
        <taxon>Bacillota</taxon>
        <taxon>Clostridia</taxon>
        <taxon>Lachnospirales</taxon>
        <taxon>Lachnospiraceae</taxon>
        <taxon>Kineothrix</taxon>
    </lineage>
</organism>
<dbReference type="STRING" id="1469948.GCA_000732725_00517"/>
<protein>
    <submittedName>
        <fullName evidence="2">Uncharacterized protein</fullName>
    </submittedName>
</protein>
<evidence type="ECO:0000313" key="3">
    <source>
        <dbReference type="Proteomes" id="UP000295718"/>
    </source>
</evidence>
<sequence length="44" mass="5107">MGKKKREHIVFDQTLKPKKSIPFADVNKKGDGKHKISRQRSGMR</sequence>